<evidence type="ECO:0000256" key="1">
    <source>
        <dbReference type="SAM" id="MobiDB-lite"/>
    </source>
</evidence>
<feature type="region of interest" description="Disordered" evidence="1">
    <location>
        <begin position="1"/>
        <end position="39"/>
    </location>
</feature>
<dbReference type="EMBL" id="BMAW01066305">
    <property type="protein sequence ID" value="GFT54474.1"/>
    <property type="molecule type" value="Genomic_DNA"/>
</dbReference>
<reference evidence="2" key="1">
    <citation type="submission" date="2020-08" db="EMBL/GenBank/DDBJ databases">
        <title>Multicomponent nature underlies the extraordinary mechanical properties of spider dragline silk.</title>
        <authorList>
            <person name="Kono N."/>
            <person name="Nakamura H."/>
            <person name="Mori M."/>
            <person name="Yoshida Y."/>
            <person name="Ohtoshi R."/>
            <person name="Malay A.D."/>
            <person name="Moran D.A.P."/>
            <person name="Tomita M."/>
            <person name="Numata K."/>
            <person name="Arakawa K."/>
        </authorList>
    </citation>
    <scope>NUCLEOTIDE SEQUENCE</scope>
</reference>
<dbReference type="Proteomes" id="UP000887013">
    <property type="component" value="Unassembled WGS sequence"/>
</dbReference>
<comment type="caution">
    <text evidence="2">The sequence shown here is derived from an EMBL/GenBank/DDBJ whole genome shotgun (WGS) entry which is preliminary data.</text>
</comment>
<evidence type="ECO:0000313" key="3">
    <source>
        <dbReference type="Proteomes" id="UP000887013"/>
    </source>
</evidence>
<protein>
    <submittedName>
        <fullName evidence="2">Uncharacterized protein</fullName>
    </submittedName>
</protein>
<dbReference type="AlphaFoldDB" id="A0A8X6P8P8"/>
<keyword evidence="3" id="KW-1185">Reference proteome</keyword>
<gene>
    <name evidence="2" type="ORF">NPIL_534131</name>
</gene>
<feature type="compositionally biased region" description="Polar residues" evidence="1">
    <location>
        <begin position="18"/>
        <end position="31"/>
    </location>
</feature>
<sequence>MNVNTTSNQASPELGKVNEQQPVTSTGTGRKQGTPLLPPGGLVLPLNYVLTDPCVPPSVLHTVIQPTEASNPKKSELPDFGI</sequence>
<proteinExistence type="predicted"/>
<evidence type="ECO:0000313" key="2">
    <source>
        <dbReference type="EMBL" id="GFT54474.1"/>
    </source>
</evidence>
<accession>A0A8X6P8P8</accession>
<name>A0A8X6P8P8_NEPPI</name>
<organism evidence="2 3">
    <name type="scientific">Nephila pilipes</name>
    <name type="common">Giant wood spider</name>
    <name type="synonym">Nephila maculata</name>
    <dbReference type="NCBI Taxonomy" id="299642"/>
    <lineage>
        <taxon>Eukaryota</taxon>
        <taxon>Metazoa</taxon>
        <taxon>Ecdysozoa</taxon>
        <taxon>Arthropoda</taxon>
        <taxon>Chelicerata</taxon>
        <taxon>Arachnida</taxon>
        <taxon>Araneae</taxon>
        <taxon>Araneomorphae</taxon>
        <taxon>Entelegynae</taxon>
        <taxon>Araneoidea</taxon>
        <taxon>Nephilidae</taxon>
        <taxon>Nephila</taxon>
    </lineage>
</organism>
<feature type="compositionally biased region" description="Polar residues" evidence="1">
    <location>
        <begin position="1"/>
        <end position="11"/>
    </location>
</feature>